<comment type="caution">
    <text evidence="2">The sequence shown here is derived from an EMBL/GenBank/DDBJ whole genome shotgun (WGS) entry which is preliminary data.</text>
</comment>
<evidence type="ECO:0000313" key="3">
    <source>
        <dbReference type="Proteomes" id="UP001642260"/>
    </source>
</evidence>
<organism evidence="2 3">
    <name type="scientific">Eruca vesicaria subsp. sativa</name>
    <name type="common">Garden rocket</name>
    <name type="synonym">Eruca sativa</name>
    <dbReference type="NCBI Taxonomy" id="29727"/>
    <lineage>
        <taxon>Eukaryota</taxon>
        <taxon>Viridiplantae</taxon>
        <taxon>Streptophyta</taxon>
        <taxon>Embryophyta</taxon>
        <taxon>Tracheophyta</taxon>
        <taxon>Spermatophyta</taxon>
        <taxon>Magnoliopsida</taxon>
        <taxon>eudicotyledons</taxon>
        <taxon>Gunneridae</taxon>
        <taxon>Pentapetalae</taxon>
        <taxon>rosids</taxon>
        <taxon>malvids</taxon>
        <taxon>Brassicales</taxon>
        <taxon>Brassicaceae</taxon>
        <taxon>Brassiceae</taxon>
        <taxon>Eruca</taxon>
    </lineage>
</organism>
<gene>
    <name evidence="2" type="ORF">ERUC_LOCUS13211</name>
</gene>
<dbReference type="Proteomes" id="UP001642260">
    <property type="component" value="Unassembled WGS sequence"/>
</dbReference>
<accession>A0ABC8JWB9</accession>
<reference evidence="2 3" key="1">
    <citation type="submission" date="2022-03" db="EMBL/GenBank/DDBJ databases">
        <authorList>
            <person name="Macdonald S."/>
            <person name="Ahmed S."/>
            <person name="Newling K."/>
        </authorList>
    </citation>
    <scope>NUCLEOTIDE SEQUENCE [LARGE SCALE GENOMIC DNA]</scope>
</reference>
<protein>
    <submittedName>
        <fullName evidence="2">Uncharacterized protein</fullName>
    </submittedName>
</protein>
<dbReference type="AlphaFoldDB" id="A0ABC8JWB9"/>
<name>A0ABC8JWB9_ERUVS</name>
<evidence type="ECO:0000256" key="1">
    <source>
        <dbReference type="SAM" id="MobiDB-lite"/>
    </source>
</evidence>
<keyword evidence="3" id="KW-1185">Reference proteome</keyword>
<feature type="region of interest" description="Disordered" evidence="1">
    <location>
        <begin position="1"/>
        <end position="30"/>
    </location>
</feature>
<proteinExistence type="predicted"/>
<dbReference type="EMBL" id="CAKOAT010125932">
    <property type="protein sequence ID" value="CAH8334498.1"/>
    <property type="molecule type" value="Genomic_DNA"/>
</dbReference>
<sequence length="66" mass="7012">MAKKAESDAATMEPTTGKATVAEEAPGAGAGDSMVAEVMALKVKVVEGIYNITKTRRRKESFKICH</sequence>
<evidence type="ECO:0000313" key="2">
    <source>
        <dbReference type="EMBL" id="CAH8334498.1"/>
    </source>
</evidence>